<dbReference type="Proteomes" id="UP000199205">
    <property type="component" value="Unassembled WGS sequence"/>
</dbReference>
<accession>A0A1C3US05</accession>
<evidence type="ECO:0000313" key="2">
    <source>
        <dbReference type="Proteomes" id="UP000199205"/>
    </source>
</evidence>
<proteinExistence type="predicted"/>
<dbReference type="AlphaFoldDB" id="A0A1C3US05"/>
<evidence type="ECO:0008006" key="3">
    <source>
        <dbReference type="Google" id="ProtNLM"/>
    </source>
</evidence>
<organism evidence="1 2">
    <name type="scientific">Rhizobium lusitanum</name>
    <dbReference type="NCBI Taxonomy" id="293958"/>
    <lineage>
        <taxon>Bacteria</taxon>
        <taxon>Pseudomonadati</taxon>
        <taxon>Pseudomonadota</taxon>
        <taxon>Alphaproteobacteria</taxon>
        <taxon>Hyphomicrobiales</taxon>
        <taxon>Rhizobiaceae</taxon>
        <taxon>Rhizobium/Agrobacterium group</taxon>
        <taxon>Rhizobium</taxon>
    </lineage>
</organism>
<dbReference type="InterPro" id="IPR010385">
    <property type="entry name" value="DUF982"/>
</dbReference>
<dbReference type="Gene3D" id="6.10.250.730">
    <property type="match status" value="1"/>
</dbReference>
<reference evidence="2" key="1">
    <citation type="submission" date="2016-08" db="EMBL/GenBank/DDBJ databases">
        <authorList>
            <person name="Varghese N."/>
            <person name="Submissions Spin"/>
        </authorList>
    </citation>
    <scope>NUCLEOTIDE SEQUENCE [LARGE SCALE GENOMIC DNA]</scope>
    <source>
        <strain evidence="2">P1-7</strain>
    </source>
</reference>
<name>A0A1C3US05_9HYPH</name>
<dbReference type="EMBL" id="FMAF01000003">
    <property type="protein sequence ID" value="SCB18117.1"/>
    <property type="molecule type" value="Genomic_DNA"/>
</dbReference>
<gene>
    <name evidence="1" type="ORF">GA0061101_103221</name>
</gene>
<dbReference type="Pfam" id="PF06169">
    <property type="entry name" value="DUF982"/>
    <property type="match status" value="1"/>
</dbReference>
<dbReference type="OrthoDB" id="8420443at2"/>
<sequence length="85" mass="9666">MNMIIMTSGVRWSEPVYLRIGYGMPERIRSPKDALNHLLFRWPTVRGEKYSSARHICSAAEGNSLLHNEARMAFVEACVEADVLD</sequence>
<protein>
    <recommendedName>
        <fullName evidence="3">DUF982 domain-containing protein</fullName>
    </recommendedName>
</protein>
<evidence type="ECO:0000313" key="1">
    <source>
        <dbReference type="EMBL" id="SCB18117.1"/>
    </source>
</evidence>